<feature type="compositionally biased region" description="Basic and acidic residues" evidence="9">
    <location>
        <begin position="186"/>
        <end position="195"/>
    </location>
</feature>
<dbReference type="Pfam" id="PF17681">
    <property type="entry name" value="GCP_N_terminal"/>
    <property type="match status" value="1"/>
</dbReference>
<dbReference type="GO" id="GO:0005813">
    <property type="term" value="C:centrosome"/>
    <property type="evidence" value="ECO:0007669"/>
    <property type="project" value="UniProtKB-SubCell"/>
</dbReference>
<evidence type="ECO:0000256" key="7">
    <source>
        <dbReference type="ARBA" id="ARBA00093551"/>
    </source>
</evidence>
<comment type="function">
    <text evidence="6">Component of the gamma-tubulin ring complex (gTuRC) which mediates microtubule nucleation. The gTuRC regulates the minus-end nucleation of alpha-beta tubulin heterodimers that grow into microtubule protafilaments, a critical step in centrosome duplication and spindle formation.</text>
</comment>
<dbReference type="GO" id="GO:0051225">
    <property type="term" value="P:spindle assembly"/>
    <property type="evidence" value="ECO:0007669"/>
    <property type="project" value="TreeGrafter"/>
</dbReference>
<feature type="compositionally biased region" description="Low complexity" evidence="9">
    <location>
        <begin position="531"/>
        <end position="545"/>
    </location>
</feature>
<evidence type="ECO:0000313" key="12">
    <source>
        <dbReference type="Ensembl" id="ENSSGRP00000077485.1"/>
    </source>
</evidence>
<comment type="subunit">
    <text evidence="7">Component of the gamma-tubulin ring complex (gTuRC) consisting of TUBGCP2, TUBGCP3, TUBGCP4, TUBGCP5 and TUBGCP6 and gamma-tubulin TUBG1 or TUBG2. TUBGCP2, TUBGCP3, TUBGCP4, TUBGCP5 and TUBGCP6 assemble in a 5:5:2:1:1 stoichiometry; each is associated with a gamma-tubulin, thereby arranging 14 gamma-tubulins in a helical manner. Gamma-tubulin at the first position is blocked by TUBGCP3 at the last position, allowing 13 protafilaments to grow into a microtubule. The gTuRC (via TUBGCP3 and TUBGCP6) interacts with ACTB and MZT1; the interactions form a luminal bridge that stabilizes the initial structure during complex assembly. The gTuRC (via TUBGCP2) interacts with MZT2A/MZT2B and CDK5RAP2 (via CM1 motif); the interactions play a role in gTuRC activation.</text>
</comment>
<feature type="domain" description="Gamma tubulin complex component protein N-terminal" evidence="11">
    <location>
        <begin position="268"/>
        <end position="592"/>
    </location>
</feature>
<evidence type="ECO:0000313" key="13">
    <source>
        <dbReference type="Proteomes" id="UP000472262"/>
    </source>
</evidence>
<dbReference type="InterPro" id="IPR041470">
    <property type="entry name" value="GCP_N"/>
</dbReference>
<feature type="compositionally biased region" description="Acidic residues" evidence="9">
    <location>
        <begin position="159"/>
        <end position="170"/>
    </location>
</feature>
<keyword evidence="4 8" id="KW-0493">Microtubule</keyword>
<feature type="region of interest" description="Disordered" evidence="9">
    <location>
        <begin position="336"/>
        <end position="359"/>
    </location>
</feature>
<comment type="similarity">
    <text evidence="2 8">Belongs to the TUBGCP family.</text>
</comment>
<feature type="domain" description="Gamma tubulin complex component C-terminal" evidence="10">
    <location>
        <begin position="714"/>
        <end position="956"/>
    </location>
</feature>
<dbReference type="InterPro" id="IPR042241">
    <property type="entry name" value="GCP_C_sf"/>
</dbReference>
<dbReference type="PANTHER" id="PTHR19302">
    <property type="entry name" value="GAMMA TUBULIN COMPLEX PROTEIN"/>
    <property type="match status" value="1"/>
</dbReference>
<reference evidence="12" key="1">
    <citation type="submission" date="2025-08" db="UniProtKB">
        <authorList>
            <consortium name="Ensembl"/>
        </authorList>
    </citation>
    <scope>IDENTIFICATION</scope>
</reference>
<proteinExistence type="inferred from homology"/>
<dbReference type="GO" id="GO:0000930">
    <property type="term" value="C:gamma-tubulin complex"/>
    <property type="evidence" value="ECO:0007669"/>
    <property type="project" value="TreeGrafter"/>
</dbReference>
<evidence type="ECO:0000256" key="1">
    <source>
        <dbReference type="ARBA" id="ARBA00004300"/>
    </source>
</evidence>
<dbReference type="Ensembl" id="ENSSGRT00000082492.1">
    <property type="protein sequence ID" value="ENSSGRP00000077485.1"/>
    <property type="gene ID" value="ENSSGRG00000039215.1"/>
</dbReference>
<dbReference type="FunFam" id="1.20.120.1900:FF:000005">
    <property type="entry name" value="Gamma-tubulin complex component"/>
    <property type="match status" value="1"/>
</dbReference>
<evidence type="ECO:0000259" key="10">
    <source>
        <dbReference type="Pfam" id="PF04130"/>
    </source>
</evidence>
<dbReference type="InterPro" id="IPR059169">
    <property type="entry name" value="GCP5_N_ext"/>
</dbReference>
<evidence type="ECO:0000256" key="6">
    <source>
        <dbReference type="ARBA" id="ARBA00093416"/>
    </source>
</evidence>
<dbReference type="GO" id="GO:0005874">
    <property type="term" value="C:microtubule"/>
    <property type="evidence" value="ECO:0007669"/>
    <property type="project" value="UniProtKB-KW"/>
</dbReference>
<dbReference type="GO" id="GO:0043015">
    <property type="term" value="F:gamma-tubulin binding"/>
    <property type="evidence" value="ECO:0007669"/>
    <property type="project" value="InterPro"/>
</dbReference>
<protein>
    <recommendedName>
        <fullName evidence="8">Gamma-tubulin complex component</fullName>
    </recommendedName>
</protein>
<dbReference type="GO" id="GO:0007020">
    <property type="term" value="P:microtubule nucleation"/>
    <property type="evidence" value="ECO:0007669"/>
    <property type="project" value="InterPro"/>
</dbReference>
<evidence type="ECO:0000256" key="9">
    <source>
        <dbReference type="SAM" id="MobiDB-lite"/>
    </source>
</evidence>
<dbReference type="Proteomes" id="UP000472262">
    <property type="component" value="Unassembled WGS sequence"/>
</dbReference>
<dbReference type="GO" id="GO:0051321">
    <property type="term" value="P:meiotic cell cycle"/>
    <property type="evidence" value="ECO:0007669"/>
    <property type="project" value="TreeGrafter"/>
</dbReference>
<dbReference type="GO" id="GO:0051011">
    <property type="term" value="F:microtubule minus-end binding"/>
    <property type="evidence" value="ECO:0007669"/>
    <property type="project" value="TreeGrafter"/>
</dbReference>
<dbReference type="InterPro" id="IPR040457">
    <property type="entry name" value="GCP_C"/>
</dbReference>
<dbReference type="PANTHER" id="PTHR19302:SF33">
    <property type="entry name" value="GAMMA-TUBULIN COMPLEX COMPONENT 5"/>
    <property type="match status" value="1"/>
</dbReference>
<gene>
    <name evidence="12" type="primary">LOC107582726</name>
</gene>
<dbReference type="InterPro" id="IPR007259">
    <property type="entry name" value="GCP"/>
</dbReference>
<dbReference type="GO" id="GO:0000278">
    <property type="term" value="P:mitotic cell cycle"/>
    <property type="evidence" value="ECO:0007669"/>
    <property type="project" value="TreeGrafter"/>
</dbReference>
<keyword evidence="3 8" id="KW-0963">Cytoplasm</keyword>
<dbReference type="Gene3D" id="1.20.120.1900">
    <property type="entry name" value="Gamma-tubulin complex, C-terminal domain"/>
    <property type="match status" value="1"/>
</dbReference>
<evidence type="ECO:0000256" key="3">
    <source>
        <dbReference type="ARBA" id="ARBA00022490"/>
    </source>
</evidence>
<evidence type="ECO:0000256" key="5">
    <source>
        <dbReference type="ARBA" id="ARBA00023212"/>
    </source>
</evidence>
<name>A0A672QNE4_SINGR</name>
<keyword evidence="5 8" id="KW-0206">Cytoskeleton</keyword>
<dbReference type="GO" id="GO:0000922">
    <property type="term" value="C:spindle pole"/>
    <property type="evidence" value="ECO:0007669"/>
    <property type="project" value="InterPro"/>
</dbReference>
<organism evidence="12 13">
    <name type="scientific">Sinocyclocheilus grahami</name>
    <name type="common">Dianchi golden-line fish</name>
    <name type="synonym">Barbus grahami</name>
    <dbReference type="NCBI Taxonomy" id="75366"/>
    <lineage>
        <taxon>Eukaryota</taxon>
        <taxon>Metazoa</taxon>
        <taxon>Chordata</taxon>
        <taxon>Craniata</taxon>
        <taxon>Vertebrata</taxon>
        <taxon>Euteleostomi</taxon>
        <taxon>Actinopterygii</taxon>
        <taxon>Neopterygii</taxon>
        <taxon>Teleostei</taxon>
        <taxon>Ostariophysi</taxon>
        <taxon>Cypriniformes</taxon>
        <taxon>Cyprinidae</taxon>
        <taxon>Cyprininae</taxon>
        <taxon>Sinocyclocheilus</taxon>
    </lineage>
</organism>
<dbReference type="AlphaFoldDB" id="A0A672QNE4"/>
<feature type="region of interest" description="Disordered" evidence="9">
    <location>
        <begin position="528"/>
        <end position="547"/>
    </location>
</feature>
<sequence length="991" mass="114811">MAHWSRFEKELELETRRLISHFTSTQDEEDQNFQMALKFAWSNFKFHRFLDVNRHNVQRSINGIHSKLMVHSDLSKAESWLRLTEEFLSSPLPNTEGTKSDVHYSVVALLLHLSDSPSNTNYCERPRLKETEKEDTFDWAKYLMEGEDIDTGPFPDTPEWSEDESEEEDSQQPLSREDSGIQVDKTPQEDHEQNDKTVQVTWTVDEPDSRAWLDQHIVTSYWVPNSPRFPHSLHLHSNLYNVWDQHLYNTGPLYLPEEKSFVTETQVIRETLWLFSGVKKLFIFQHNDGKVTVRNDVVVTHLTNNCLHSVLEHIAAYGQAVSRLQKFIDEVTGHSAEPCPPGLNSSSSSSSSKKSSDPPFRTYQAFVWALYKYFTSFKEELNTIEKDVIAKDETVTLSSVLERLSPHLAQITMLHRVFCIGVADVPPGTPNVLRASHLLNTLYKAIIEYDSVGEASEQSVALLFSLWVETVRPYLEIVDEWIVHGHLFDPAKEFVIQRNKDVPVNHRDFWYATYTLYSVSETVESEERLSDAASGSSGGEQASSSRQHTMVSFLKPVLKQIIMAGKSMQLLRNLDCKETEQPDDAERKSLYTLFLESVQTRLRHGEESPTNTVTKQQATKKSLIKMQSIVARHLELDDIHDPLLAINFARLYLEQNDFHEKFSGGNVILDRSSESVTCQTFELTLRSCLYPHIERRYIECCGNLMRTLKKDYRLLGYLQAMRNYFLLEAGDTMYDFYTAIFDKVLEKESWQQLAFLNVQLQEAVGQRHPEDSNRLSIFLETIDPARKKQPVNNLDGLTLSYKVPWPVDIVISSECQKIYNQVFLLLLQIKWAKYSLDTLRFSDLTVAAKTQEGSQSEESTAKEPINQQIHRMFLLRVKLMHFVNSLHNYIMTRILHSTGLEFQHQVQEAKDLDQLIKIHYRYLSTIHDRCLLSKKNVHDEALIESIDKMESDFKNCHMFLVTILNKAVCRGSFPHCNKIFFLNKYFFVRMH</sequence>
<dbReference type="Pfam" id="PF04130">
    <property type="entry name" value="GCP_C_terminal"/>
    <property type="match status" value="1"/>
</dbReference>
<evidence type="ECO:0000256" key="8">
    <source>
        <dbReference type="RuleBase" id="RU363050"/>
    </source>
</evidence>
<dbReference type="GO" id="GO:0031122">
    <property type="term" value="P:cytoplasmic microtubule organization"/>
    <property type="evidence" value="ECO:0007669"/>
    <property type="project" value="TreeGrafter"/>
</dbReference>
<evidence type="ECO:0000256" key="4">
    <source>
        <dbReference type="ARBA" id="ARBA00022701"/>
    </source>
</evidence>
<comment type="subcellular location">
    <subcellularLocation>
        <location evidence="1">Cytoplasm</location>
        <location evidence="1">Cytoskeleton</location>
        <location evidence="1">Microtubule organizing center</location>
        <location evidence="1">Centrosome</location>
    </subcellularLocation>
</comment>
<evidence type="ECO:0000256" key="2">
    <source>
        <dbReference type="ARBA" id="ARBA00010337"/>
    </source>
</evidence>
<feature type="region of interest" description="Disordered" evidence="9">
    <location>
        <begin position="147"/>
        <end position="198"/>
    </location>
</feature>
<dbReference type="CDD" id="cd22572">
    <property type="entry name" value="GCP5_NTD"/>
    <property type="match status" value="1"/>
</dbReference>
<evidence type="ECO:0000259" key="11">
    <source>
        <dbReference type="Pfam" id="PF17681"/>
    </source>
</evidence>
<keyword evidence="13" id="KW-1185">Reference proteome</keyword>
<reference evidence="12" key="2">
    <citation type="submission" date="2025-09" db="UniProtKB">
        <authorList>
            <consortium name="Ensembl"/>
        </authorList>
    </citation>
    <scope>IDENTIFICATION</scope>
</reference>
<accession>A0A672QNE4</accession>